<name>A0A218MMK0_9VIRU</name>
<dbReference type="InterPro" id="IPR051560">
    <property type="entry name" value="MAM_domain-containing"/>
</dbReference>
<dbReference type="PANTHER" id="PTHR23282">
    <property type="entry name" value="APICAL ENDOSOMAL GLYCOPROTEIN PRECURSOR"/>
    <property type="match status" value="1"/>
</dbReference>
<feature type="domain" description="MAM" evidence="2">
    <location>
        <begin position="24"/>
        <end position="187"/>
    </location>
</feature>
<evidence type="ECO:0000313" key="3">
    <source>
        <dbReference type="EMBL" id="ASF00520.1"/>
    </source>
</evidence>
<reference evidence="3" key="1">
    <citation type="submission" date="2016-10" db="EMBL/GenBank/DDBJ databases">
        <authorList>
            <person name="Varghese N."/>
        </authorList>
    </citation>
    <scope>NUCLEOTIDE SEQUENCE</scope>
</reference>
<dbReference type="CDD" id="cd06263">
    <property type="entry name" value="MAM"/>
    <property type="match status" value="1"/>
</dbReference>
<dbReference type="EMBL" id="KY052840">
    <property type="protein sequence ID" value="ASF00520.1"/>
    <property type="molecule type" value="Genomic_DNA"/>
</dbReference>
<protein>
    <recommendedName>
        <fullName evidence="2">MAM domain-containing protein</fullName>
    </recommendedName>
</protein>
<dbReference type="SUPFAM" id="SSF49899">
    <property type="entry name" value="Concanavalin A-like lectins/glucanases"/>
    <property type="match status" value="1"/>
</dbReference>
<proteinExistence type="predicted"/>
<reference evidence="3" key="2">
    <citation type="journal article" date="2017" name="Nat. Commun.">
        <title>Single-virus genomics reveals hidden cosmopolitan and abundant viruses.</title>
        <authorList>
            <person name="Martinez-Hernandez F."/>
            <person name="Fornas O."/>
            <person name="Lluesma Gomez M."/>
            <person name="Bolduc B."/>
            <person name="de la Cruz Pena M.J."/>
            <person name="Martinez J.M."/>
            <person name="Anton J."/>
            <person name="Gasol J.M."/>
            <person name="Rosselli R."/>
            <person name="Rodriguez-Valera F."/>
            <person name="Sullivan M.B."/>
            <person name="Acinas S.G."/>
            <person name="Martinez-Garcia M."/>
        </authorList>
    </citation>
    <scope>NUCLEOTIDE SEQUENCE</scope>
</reference>
<dbReference type="SMART" id="SM00137">
    <property type="entry name" value="MAM"/>
    <property type="match status" value="1"/>
</dbReference>
<dbReference type="Pfam" id="PF00629">
    <property type="entry name" value="MAM"/>
    <property type="match status" value="1"/>
</dbReference>
<accession>A0A218MMK0</accession>
<feature type="region of interest" description="Disordered" evidence="1">
    <location>
        <begin position="42"/>
        <end position="61"/>
    </location>
</feature>
<dbReference type="PANTHER" id="PTHR23282:SF101">
    <property type="entry name" value="MAM DOMAIN-CONTAINING PROTEIN"/>
    <property type="match status" value="1"/>
</dbReference>
<dbReference type="Gene3D" id="2.60.120.200">
    <property type="match status" value="1"/>
</dbReference>
<dbReference type="PROSITE" id="PS50060">
    <property type="entry name" value="MAM_2"/>
    <property type="match status" value="1"/>
</dbReference>
<dbReference type="InterPro" id="IPR013320">
    <property type="entry name" value="ConA-like_dom_sf"/>
</dbReference>
<sequence length="1024" mass="112608">MKKILLLLLLPIFGFGQVVNTFPWTNDFESFITLQEDPNDNGDWMLKQGPTSSANTGPSGDHTTGNGMYYYVESSYPGYPNQVFTTYTPMFDVSATPGKVLSFWYHMYGTAMGDLEIAIISGSVYTPIDTISGNQGNQWYFAYYPITAVDSFKIAFKATTGSSFTSDICIDDLMVSNPFTFVYGCMDTISSNYDSTATINVGCIYYYGCVDPTATNYNPWANVDDGSCTQAVACSPNKSLIDIAITLDNWPNETSWLIYSATDTFAEVPVNTYDYTQTGQTIHTKVCIPVGDSVIFTLNDSYGDGNGGGSVVGGCLVTNLDCEDTLFLLSPPNFGYTASSNPYVSAACNNDTTIYGCTNNTYLEYDSLATDDDGSCMTLATYGCTDTAAFNYDPTADRMLLTSPCTYDLILYDNGGDSWGSCWLGVEQGDSLWQFRISNNGVYTDTFALELNSNDEVYFYYFEIPTPQQNPQQLDIQTIQNSFKLENDYGTIVHEGNNPWPGPNENKLRNYKSALDIYEAQPYCGNECVPVVTGCMDVNAFNYDPAANTFDTCYYNPGCLSPAYLDFHVDTSMGIYRDLHIDSLCVGGLAVFGCTDFLAFNYNPIANVDNGGCIPVIPGCMQPLAFNYNPNANTADTCIAIVYGCTSPIAFNYDSSANTDDGSCIGVTYGCTDSTMWNFMPSANIDDDGCIPFIYGCMDVTMFNYDPLANTDNGACIAFVYGCIDSTMFNYDPLANTNNDNCIPYIYGCTNPIALNYNASANTDDFSCILPIYGCMDSLAFNYNPLANINNGSCVPVILGCTDPIALNYCDSCNTDDFSCILPIYGCTDSTMFNYNPLANVDNNSCVSFIYGCTDPSMLNYDPNANTENFSCIPYVYGCMDSTALNYDSLANTDNGSCITIVEGCMDQSAYNYDLLANVHDSTSCLYAAPCTTGPGNPYWLNDECYAWVISVDDYCCNNEWDTICQATYDYCEGTWSGPLLKRVENKKELIMITDLLGRKTKEIKNQTLFYIYNDGTVEKIIKQ</sequence>
<feature type="compositionally biased region" description="Polar residues" evidence="1">
    <location>
        <begin position="49"/>
        <end position="61"/>
    </location>
</feature>
<dbReference type="GO" id="GO:0016020">
    <property type="term" value="C:membrane"/>
    <property type="evidence" value="ECO:0007669"/>
    <property type="project" value="InterPro"/>
</dbReference>
<organism evidence="3">
    <name type="scientific">uncultured virus</name>
    <dbReference type="NCBI Taxonomy" id="340016"/>
    <lineage>
        <taxon>Viruses</taxon>
        <taxon>environmental samples</taxon>
    </lineage>
</organism>
<evidence type="ECO:0000259" key="2">
    <source>
        <dbReference type="PROSITE" id="PS50060"/>
    </source>
</evidence>
<evidence type="ECO:0000256" key="1">
    <source>
        <dbReference type="SAM" id="MobiDB-lite"/>
    </source>
</evidence>
<dbReference type="InterPro" id="IPR000998">
    <property type="entry name" value="MAM_dom"/>
</dbReference>